<proteinExistence type="predicted"/>
<gene>
    <name evidence="2" type="ORF">MACH26_17450</name>
</gene>
<feature type="transmembrane region" description="Helical" evidence="1">
    <location>
        <begin position="12"/>
        <end position="33"/>
    </location>
</feature>
<dbReference type="EMBL" id="AP027272">
    <property type="protein sequence ID" value="BDX06224.1"/>
    <property type="molecule type" value="Genomic_DNA"/>
</dbReference>
<accession>A0AA48HQP4</accession>
<evidence type="ECO:0000256" key="1">
    <source>
        <dbReference type="SAM" id="Phobius"/>
    </source>
</evidence>
<name>A0AA48HQP4_9ALTE</name>
<keyword evidence="1" id="KW-0472">Membrane</keyword>
<dbReference type="KEGG" id="pmaw:MACH26_17450"/>
<organism evidence="2 3">
    <name type="scientific">Planctobacterium marinum</name>
    <dbReference type="NCBI Taxonomy" id="1631968"/>
    <lineage>
        <taxon>Bacteria</taxon>
        <taxon>Pseudomonadati</taxon>
        <taxon>Pseudomonadota</taxon>
        <taxon>Gammaproteobacteria</taxon>
        <taxon>Alteromonadales</taxon>
        <taxon>Alteromonadaceae</taxon>
        <taxon>Planctobacterium</taxon>
    </lineage>
</organism>
<dbReference type="AlphaFoldDB" id="A0AA48HQP4"/>
<protein>
    <submittedName>
        <fullName evidence="2">Uncharacterized protein</fullName>
    </submittedName>
</protein>
<evidence type="ECO:0000313" key="3">
    <source>
        <dbReference type="Proteomes" id="UP001333710"/>
    </source>
</evidence>
<keyword evidence="3" id="KW-1185">Reference proteome</keyword>
<evidence type="ECO:0000313" key="2">
    <source>
        <dbReference type="EMBL" id="BDX06224.1"/>
    </source>
</evidence>
<dbReference type="RefSeq" id="WP_338292253.1">
    <property type="nucleotide sequence ID" value="NZ_AP027272.1"/>
</dbReference>
<sequence>MNENKELKGIFLAIGSLGFIVCLFLLIASALSIFKISKMITLTCALISLVIFHEGLAEQVQKRIRRLAKYEFQQLWRSLQMTRQKWCGASV</sequence>
<reference evidence="2" key="1">
    <citation type="submission" date="2023-01" db="EMBL/GenBank/DDBJ databases">
        <title>Complete genome sequence of Planctobacterium marinum strain Dej080120_11.</title>
        <authorList>
            <person name="Ueki S."/>
            <person name="Maruyama F."/>
        </authorList>
    </citation>
    <scope>NUCLEOTIDE SEQUENCE</scope>
    <source>
        <strain evidence="2">Dej080120_11</strain>
    </source>
</reference>
<dbReference type="Proteomes" id="UP001333710">
    <property type="component" value="Chromosome"/>
</dbReference>
<keyword evidence="1" id="KW-0812">Transmembrane</keyword>
<keyword evidence="1" id="KW-1133">Transmembrane helix</keyword>
<feature type="transmembrane region" description="Helical" evidence="1">
    <location>
        <begin position="39"/>
        <end position="57"/>
    </location>
</feature>